<dbReference type="EMBL" id="JACJHT010000001">
    <property type="protein sequence ID" value="MBA9038562.1"/>
    <property type="molecule type" value="Genomic_DNA"/>
</dbReference>
<evidence type="ECO:0000313" key="1">
    <source>
        <dbReference type="EMBL" id="MBA9038562.1"/>
    </source>
</evidence>
<dbReference type="Proteomes" id="UP000543174">
    <property type="component" value="Unassembled WGS sequence"/>
</dbReference>
<gene>
    <name evidence="1" type="ORF">HNP21_001651</name>
</gene>
<dbReference type="AlphaFoldDB" id="A0A7W3N8U0"/>
<keyword evidence="2" id="KW-1185">Reference proteome</keyword>
<reference evidence="1" key="1">
    <citation type="submission" date="2020-08" db="EMBL/GenBank/DDBJ databases">
        <title>Functional genomics of gut bacteria from endangered species of beetles.</title>
        <authorList>
            <person name="Carlos-Shanley C."/>
        </authorList>
    </citation>
    <scope>NUCLEOTIDE SEQUENCE [LARGE SCALE GENOMIC DNA]</scope>
    <source>
        <strain evidence="1">S00060</strain>
    </source>
</reference>
<sequence>MIGGQGEDFRGKRNLARKLIAVSKAIHTRAFIQFVRL</sequence>
<comment type="caution">
    <text evidence="1">The sequence shown here is derived from an EMBL/GenBank/DDBJ whole genome shotgun (WGS) entry which is preliminary data.</text>
</comment>
<name>A0A7W3N8U0_PRIAR</name>
<protein>
    <submittedName>
        <fullName evidence="1">Uncharacterized protein</fullName>
    </submittedName>
</protein>
<evidence type="ECO:0000313" key="2">
    <source>
        <dbReference type="Proteomes" id="UP000543174"/>
    </source>
</evidence>
<proteinExistence type="predicted"/>
<organism evidence="1 2">
    <name type="scientific">Priestia aryabhattai</name>
    <name type="common">Bacillus aryabhattai</name>
    <dbReference type="NCBI Taxonomy" id="412384"/>
    <lineage>
        <taxon>Bacteria</taxon>
        <taxon>Bacillati</taxon>
        <taxon>Bacillota</taxon>
        <taxon>Bacilli</taxon>
        <taxon>Bacillales</taxon>
        <taxon>Bacillaceae</taxon>
        <taxon>Priestia</taxon>
    </lineage>
</organism>
<accession>A0A7W3N8U0</accession>